<dbReference type="GO" id="GO:0005743">
    <property type="term" value="C:mitochondrial inner membrane"/>
    <property type="evidence" value="ECO:0007669"/>
    <property type="project" value="UniProtKB-SubCell"/>
</dbReference>
<evidence type="ECO:0000256" key="11">
    <source>
        <dbReference type="ARBA" id="ARBA00022990"/>
    </source>
</evidence>
<keyword evidence="18" id="KW-1185">Reference proteome</keyword>
<keyword evidence="6" id="KW-0813">Transport</keyword>
<accession>A0A8I6S7H4</accession>
<evidence type="ECO:0000256" key="13">
    <source>
        <dbReference type="ARBA" id="ARBA00023136"/>
    </source>
</evidence>
<dbReference type="RefSeq" id="XP_014260086.1">
    <property type="nucleotide sequence ID" value="XM_014404600.2"/>
</dbReference>
<dbReference type="InterPro" id="IPR008011">
    <property type="entry name" value="Complex1_LYR_dom"/>
</dbReference>
<dbReference type="OrthoDB" id="13598at2759"/>
<evidence type="ECO:0000256" key="7">
    <source>
        <dbReference type="ARBA" id="ARBA00022553"/>
    </source>
</evidence>
<feature type="domain" description="Complex 1 LYR protein" evidence="16">
    <location>
        <begin position="16"/>
        <end position="71"/>
    </location>
</feature>
<proteinExistence type="inferred from homology"/>
<keyword evidence="12" id="KW-0496">Mitochondrion</keyword>
<comment type="function">
    <text evidence="1">Accessory subunit of the mitochondrial membrane respiratory chain NADH dehydrogenase (Complex I), that is believed to be not involved in catalysis. Complex I functions in the transfer of electrons from NADH to the respiratory chain. The immediate electron acceptor for the enzyme is believed to be ubiquinone.</text>
</comment>
<evidence type="ECO:0000256" key="10">
    <source>
        <dbReference type="ARBA" id="ARBA00022982"/>
    </source>
</evidence>
<keyword evidence="9" id="KW-0999">Mitochondrion inner membrane</keyword>
<dbReference type="InterPro" id="IPR045292">
    <property type="entry name" value="Complex1_LYR_NDUFB9_LYRM3"/>
</dbReference>
<evidence type="ECO:0000256" key="4">
    <source>
        <dbReference type="ARBA" id="ARBA00011790"/>
    </source>
</evidence>
<keyword evidence="11" id="KW-0007">Acetylation</keyword>
<dbReference type="AlphaFoldDB" id="A0A8I6S7H4"/>
<evidence type="ECO:0000256" key="15">
    <source>
        <dbReference type="ARBA" id="ARBA00032528"/>
    </source>
</evidence>
<dbReference type="GO" id="GO:0006120">
    <property type="term" value="P:mitochondrial electron transport, NADH to ubiquinone"/>
    <property type="evidence" value="ECO:0007669"/>
    <property type="project" value="InterPro"/>
</dbReference>
<dbReference type="PANTHER" id="PTHR12868">
    <property type="entry name" value="NADH-UBIQUINONE OXIDOREDUCTASE B22 SUBUNIT"/>
    <property type="match status" value="1"/>
</dbReference>
<evidence type="ECO:0000259" key="16">
    <source>
        <dbReference type="Pfam" id="PF05347"/>
    </source>
</evidence>
<evidence type="ECO:0000256" key="8">
    <source>
        <dbReference type="ARBA" id="ARBA00022660"/>
    </source>
</evidence>
<comment type="subunit">
    <text evidence="4">Mammalian complex I is composed of 45 different subunits.</text>
</comment>
<comment type="subcellular location">
    <subcellularLocation>
        <location evidence="2">Mitochondrion inner membrane</location>
        <topology evidence="2">Peripheral membrane protein</topology>
        <orientation evidence="2">Matrix side</orientation>
    </subcellularLocation>
</comment>
<sequence>MASHVPLRYLTHQQKLCNLYKEYLRNLESWHTKRLDYRYQAVLARDKFDQYMKINDPEKLTKVISDVEEELFLTQHYQPKMFANSVRGNAYGREAHIPDVVLDHWHPLEKAQYPEYFATREKRKEEFVRMWEKEFSKST</sequence>
<dbReference type="CDD" id="cd20263">
    <property type="entry name" value="Complex1_LYR_NDUFB9_LYRM3"/>
    <property type="match status" value="1"/>
</dbReference>
<dbReference type="Proteomes" id="UP000494040">
    <property type="component" value="Unassembled WGS sequence"/>
</dbReference>
<keyword evidence="8" id="KW-0679">Respiratory chain</keyword>
<evidence type="ECO:0000256" key="12">
    <source>
        <dbReference type="ARBA" id="ARBA00023128"/>
    </source>
</evidence>
<evidence type="ECO:0000256" key="2">
    <source>
        <dbReference type="ARBA" id="ARBA00004443"/>
    </source>
</evidence>
<protein>
    <recommendedName>
        <fullName evidence="5">NADH dehydrogenase [ubiquinone] 1 beta subcomplex subunit 9</fullName>
    </recommendedName>
    <alternativeName>
        <fullName evidence="14">Complex I-B22</fullName>
    </alternativeName>
    <alternativeName>
        <fullName evidence="15">NADH-ubiquinone oxidoreductase B22 subunit</fullName>
    </alternativeName>
</protein>
<organism evidence="17 18">
    <name type="scientific">Cimex lectularius</name>
    <name type="common">Bed bug</name>
    <name type="synonym">Acanthia lectularia</name>
    <dbReference type="NCBI Taxonomy" id="79782"/>
    <lineage>
        <taxon>Eukaryota</taxon>
        <taxon>Metazoa</taxon>
        <taxon>Ecdysozoa</taxon>
        <taxon>Arthropoda</taxon>
        <taxon>Hexapoda</taxon>
        <taxon>Insecta</taxon>
        <taxon>Pterygota</taxon>
        <taxon>Neoptera</taxon>
        <taxon>Paraneoptera</taxon>
        <taxon>Hemiptera</taxon>
        <taxon>Heteroptera</taxon>
        <taxon>Panheteroptera</taxon>
        <taxon>Cimicomorpha</taxon>
        <taxon>Cimicidae</taxon>
        <taxon>Cimex</taxon>
    </lineage>
</organism>
<evidence type="ECO:0000256" key="5">
    <source>
        <dbReference type="ARBA" id="ARBA00018684"/>
    </source>
</evidence>
<dbReference type="EnsemblMetazoa" id="XM_014404600.2">
    <property type="protein sequence ID" value="XP_014260086.1"/>
    <property type="gene ID" value="LOC106672855"/>
</dbReference>
<reference evidence="17" key="1">
    <citation type="submission" date="2022-01" db="UniProtKB">
        <authorList>
            <consortium name="EnsemblMetazoa"/>
        </authorList>
    </citation>
    <scope>IDENTIFICATION</scope>
</reference>
<dbReference type="OMA" id="YRAVQMR"/>
<evidence type="ECO:0000256" key="14">
    <source>
        <dbReference type="ARBA" id="ARBA00030192"/>
    </source>
</evidence>
<dbReference type="Pfam" id="PF05347">
    <property type="entry name" value="Complex1_LYR"/>
    <property type="match status" value="1"/>
</dbReference>
<keyword evidence="7" id="KW-0597">Phosphoprotein</keyword>
<dbReference type="InterPro" id="IPR033034">
    <property type="entry name" value="NDUFB9"/>
</dbReference>
<evidence type="ECO:0000256" key="9">
    <source>
        <dbReference type="ARBA" id="ARBA00022792"/>
    </source>
</evidence>
<keyword evidence="13" id="KW-0472">Membrane</keyword>
<dbReference type="GeneID" id="106672855"/>
<evidence type="ECO:0000256" key="3">
    <source>
        <dbReference type="ARBA" id="ARBA00009508"/>
    </source>
</evidence>
<name>A0A8I6S7H4_CIMLE</name>
<evidence type="ECO:0000313" key="17">
    <source>
        <dbReference type="EnsemblMetazoa" id="XP_014260086.1"/>
    </source>
</evidence>
<evidence type="ECO:0000313" key="18">
    <source>
        <dbReference type="Proteomes" id="UP000494040"/>
    </source>
</evidence>
<dbReference type="CTD" id="34747"/>
<dbReference type="KEGG" id="clec:106672855"/>
<dbReference type="PANTHER" id="PTHR12868:SF0">
    <property type="entry name" value="NADH DEHYDROGENASE [UBIQUINONE] 1 BETA SUBCOMPLEX SUBUNIT 9"/>
    <property type="match status" value="1"/>
</dbReference>
<comment type="similarity">
    <text evidence="3">Belongs to the complex I LYR family.</text>
</comment>
<evidence type="ECO:0000256" key="6">
    <source>
        <dbReference type="ARBA" id="ARBA00022448"/>
    </source>
</evidence>
<evidence type="ECO:0000256" key="1">
    <source>
        <dbReference type="ARBA" id="ARBA00002920"/>
    </source>
</evidence>
<keyword evidence="10" id="KW-0249">Electron transport</keyword>